<accession>A0A0E9W6N4</accession>
<dbReference type="EMBL" id="GBXM01022538">
    <property type="protein sequence ID" value="JAH86039.1"/>
    <property type="molecule type" value="Transcribed_RNA"/>
</dbReference>
<reference evidence="1" key="2">
    <citation type="journal article" date="2015" name="Fish Shellfish Immunol.">
        <title>Early steps in the European eel (Anguilla anguilla)-Vibrio vulnificus interaction in the gills: Role of the RtxA13 toxin.</title>
        <authorList>
            <person name="Callol A."/>
            <person name="Pajuelo D."/>
            <person name="Ebbesson L."/>
            <person name="Teles M."/>
            <person name="MacKenzie S."/>
            <person name="Amaro C."/>
        </authorList>
    </citation>
    <scope>NUCLEOTIDE SEQUENCE</scope>
</reference>
<dbReference type="AlphaFoldDB" id="A0A0E9W6N4"/>
<proteinExistence type="predicted"/>
<name>A0A0E9W6N4_ANGAN</name>
<evidence type="ECO:0000313" key="1">
    <source>
        <dbReference type="EMBL" id="JAH86039.1"/>
    </source>
</evidence>
<protein>
    <submittedName>
        <fullName evidence="1">Uncharacterized protein</fullName>
    </submittedName>
</protein>
<organism evidence="1">
    <name type="scientific">Anguilla anguilla</name>
    <name type="common">European freshwater eel</name>
    <name type="synonym">Muraena anguilla</name>
    <dbReference type="NCBI Taxonomy" id="7936"/>
    <lineage>
        <taxon>Eukaryota</taxon>
        <taxon>Metazoa</taxon>
        <taxon>Chordata</taxon>
        <taxon>Craniata</taxon>
        <taxon>Vertebrata</taxon>
        <taxon>Euteleostomi</taxon>
        <taxon>Actinopterygii</taxon>
        <taxon>Neopterygii</taxon>
        <taxon>Teleostei</taxon>
        <taxon>Anguilliformes</taxon>
        <taxon>Anguillidae</taxon>
        <taxon>Anguilla</taxon>
    </lineage>
</organism>
<sequence>MGAKLLCGHGAVDLAVILIQVISQSGHWDLVIHKVIFFKLKCAAGVRIKVTVGCCRQHNINTQ</sequence>
<reference evidence="1" key="1">
    <citation type="submission" date="2014-11" db="EMBL/GenBank/DDBJ databases">
        <authorList>
            <person name="Amaro Gonzalez C."/>
        </authorList>
    </citation>
    <scope>NUCLEOTIDE SEQUENCE</scope>
</reference>